<protein>
    <recommendedName>
        <fullName evidence="5">Thiamine diphosphokinase</fullName>
        <ecNumber evidence="5">2.7.6.2</ecNumber>
    </recommendedName>
</protein>
<name>A0A2N9W0N8_9HYPH</name>
<evidence type="ECO:0000256" key="5">
    <source>
        <dbReference type="NCBIfam" id="TIGR01378"/>
    </source>
</evidence>
<dbReference type="Gene3D" id="3.40.50.10240">
    <property type="entry name" value="Thiamin pyrophosphokinase, catalytic domain"/>
    <property type="match status" value="1"/>
</dbReference>
<gene>
    <name evidence="7" type="ORF">B5P45_07450</name>
</gene>
<dbReference type="InterPro" id="IPR036759">
    <property type="entry name" value="TPK_catalytic_sf"/>
</dbReference>
<proteinExistence type="predicted"/>
<dbReference type="Pfam" id="PF04265">
    <property type="entry name" value="TPK_B1_binding"/>
    <property type="match status" value="1"/>
</dbReference>
<dbReference type="RefSeq" id="WP_099997674.1">
    <property type="nucleotide sequence ID" value="NZ_CP017940.1"/>
</dbReference>
<dbReference type="PANTHER" id="PTHR41299:SF1">
    <property type="entry name" value="THIAMINE PYROPHOSPHOKINASE"/>
    <property type="match status" value="1"/>
</dbReference>
<dbReference type="GO" id="GO:0009229">
    <property type="term" value="P:thiamine diphosphate biosynthetic process"/>
    <property type="evidence" value="ECO:0007669"/>
    <property type="project" value="InterPro"/>
</dbReference>
<dbReference type="InterPro" id="IPR007373">
    <property type="entry name" value="Thiamin_PyroPKinase_B1-bd"/>
</dbReference>
<dbReference type="GO" id="GO:0004788">
    <property type="term" value="F:thiamine diphosphokinase activity"/>
    <property type="evidence" value="ECO:0007669"/>
    <property type="project" value="UniProtKB-UniRule"/>
</dbReference>
<reference evidence="7 8" key="1">
    <citation type="journal article" date="2017" name="Int J Environ Stud">
        <title>Does the Miocene-Pliocene relict legume Oxytropis triphylla form nitrogen-fixing nodules with a combination of bacterial strains?</title>
        <authorList>
            <person name="Safronova V."/>
            <person name="Belimov A."/>
            <person name="Sazanova A."/>
            <person name="Kuznetsova I."/>
            <person name="Popova J."/>
            <person name="Andronov E."/>
            <person name="Verkhozina A."/>
            <person name="Tikhonovich I."/>
        </authorList>
    </citation>
    <scope>NUCLEOTIDE SEQUENCE [LARGE SCALE GENOMIC DNA]</scope>
    <source>
        <strain evidence="7 8">Tri-38</strain>
    </source>
</reference>
<organism evidence="7 8">
    <name type="scientific">Phyllobacterium zundukense</name>
    <dbReference type="NCBI Taxonomy" id="1867719"/>
    <lineage>
        <taxon>Bacteria</taxon>
        <taxon>Pseudomonadati</taxon>
        <taxon>Pseudomonadota</taxon>
        <taxon>Alphaproteobacteria</taxon>
        <taxon>Hyphomicrobiales</taxon>
        <taxon>Phyllobacteriaceae</taxon>
        <taxon>Phyllobacterium</taxon>
    </lineage>
</organism>
<dbReference type="InterPro" id="IPR053149">
    <property type="entry name" value="TPK"/>
</dbReference>
<dbReference type="GO" id="GO:0005524">
    <property type="term" value="F:ATP binding"/>
    <property type="evidence" value="ECO:0007669"/>
    <property type="project" value="UniProtKB-KW"/>
</dbReference>
<dbReference type="GO" id="GO:0006772">
    <property type="term" value="P:thiamine metabolic process"/>
    <property type="evidence" value="ECO:0007669"/>
    <property type="project" value="UniProtKB-UniRule"/>
</dbReference>
<dbReference type="InterPro" id="IPR036371">
    <property type="entry name" value="TPK_B1-bd_sf"/>
</dbReference>
<keyword evidence="3 7" id="KW-0418">Kinase</keyword>
<evidence type="ECO:0000313" key="7">
    <source>
        <dbReference type="EMBL" id="PIO45306.1"/>
    </source>
</evidence>
<dbReference type="EMBL" id="MZMT01000020">
    <property type="protein sequence ID" value="PIO45306.1"/>
    <property type="molecule type" value="Genomic_DNA"/>
</dbReference>
<comment type="caution">
    <text evidence="7">The sequence shown here is derived from an EMBL/GenBank/DDBJ whole genome shotgun (WGS) entry which is preliminary data.</text>
</comment>
<sequence>MSKFVILLGGIVHVTDRLRQLVAGARVLAADGGIAHAEALGLTPELWLGDFDSTSPELDAQYADVPRSVFPAAKDMTDGELALNEAWRLGATEVILCGAFGGPRTDHTLLHLTMATRYAAEGRKLVLSSGSEEAHPLVAGSHDFDFADGTPFSIVAFTPLQGLFIEGARWPLENMELFFGSSLTVSNAVCGNLHVSLHSGKAILIAAPQVA</sequence>
<keyword evidence="1" id="KW-0808">Transferase</keyword>
<dbReference type="SUPFAM" id="SSF63999">
    <property type="entry name" value="Thiamin pyrophosphokinase, catalytic domain"/>
    <property type="match status" value="1"/>
</dbReference>
<keyword evidence="8" id="KW-1185">Reference proteome</keyword>
<dbReference type="KEGG" id="pht:BLM14_00835"/>
<dbReference type="Proteomes" id="UP000232163">
    <property type="component" value="Unassembled WGS sequence"/>
</dbReference>
<keyword evidence="4" id="KW-0067">ATP-binding</keyword>
<keyword evidence="2" id="KW-0547">Nucleotide-binding</keyword>
<dbReference type="GO" id="GO:0030975">
    <property type="term" value="F:thiamine binding"/>
    <property type="evidence" value="ECO:0007669"/>
    <property type="project" value="InterPro"/>
</dbReference>
<evidence type="ECO:0000256" key="3">
    <source>
        <dbReference type="ARBA" id="ARBA00022777"/>
    </source>
</evidence>
<dbReference type="Pfam" id="PF04263">
    <property type="entry name" value="TPK_catalytic"/>
    <property type="match status" value="1"/>
</dbReference>
<accession>A0A2N9W0N8</accession>
<evidence type="ECO:0000259" key="6">
    <source>
        <dbReference type="SMART" id="SM00983"/>
    </source>
</evidence>
<evidence type="ECO:0000256" key="1">
    <source>
        <dbReference type="ARBA" id="ARBA00022679"/>
    </source>
</evidence>
<dbReference type="EC" id="2.7.6.2" evidence="5"/>
<dbReference type="CDD" id="cd07995">
    <property type="entry name" value="TPK"/>
    <property type="match status" value="1"/>
</dbReference>
<feature type="domain" description="Thiamin pyrophosphokinase thiamin-binding" evidence="6">
    <location>
        <begin position="140"/>
        <end position="203"/>
    </location>
</feature>
<dbReference type="NCBIfam" id="TIGR01378">
    <property type="entry name" value="thi_PPkinase"/>
    <property type="match status" value="1"/>
</dbReference>
<dbReference type="GO" id="GO:0016301">
    <property type="term" value="F:kinase activity"/>
    <property type="evidence" value="ECO:0007669"/>
    <property type="project" value="UniProtKB-KW"/>
</dbReference>
<dbReference type="InterPro" id="IPR006282">
    <property type="entry name" value="Thi_PPkinase"/>
</dbReference>
<dbReference type="SUPFAM" id="SSF63862">
    <property type="entry name" value="Thiamin pyrophosphokinase, substrate-binding domain"/>
    <property type="match status" value="1"/>
</dbReference>
<dbReference type="InterPro" id="IPR007371">
    <property type="entry name" value="TPK_catalytic"/>
</dbReference>
<evidence type="ECO:0000313" key="8">
    <source>
        <dbReference type="Proteomes" id="UP000232163"/>
    </source>
</evidence>
<evidence type="ECO:0000256" key="2">
    <source>
        <dbReference type="ARBA" id="ARBA00022741"/>
    </source>
</evidence>
<dbReference type="SMART" id="SM00983">
    <property type="entry name" value="TPK_B1_binding"/>
    <property type="match status" value="1"/>
</dbReference>
<dbReference type="AlphaFoldDB" id="A0A2N9W0N8"/>
<evidence type="ECO:0000256" key="4">
    <source>
        <dbReference type="ARBA" id="ARBA00022840"/>
    </source>
</evidence>
<dbReference type="PANTHER" id="PTHR41299">
    <property type="entry name" value="THIAMINE PYROPHOSPHOKINASE"/>
    <property type="match status" value="1"/>
</dbReference>
<dbReference type="OrthoDB" id="9804377at2"/>